<organism evidence="13 14">
    <name type="scientific">Micromonas commoda (strain RCC299 / NOUM17 / CCMP2709)</name>
    <name type="common">Picoplanktonic green alga</name>
    <dbReference type="NCBI Taxonomy" id="296587"/>
    <lineage>
        <taxon>Eukaryota</taxon>
        <taxon>Viridiplantae</taxon>
        <taxon>Chlorophyta</taxon>
        <taxon>Mamiellophyceae</taxon>
        <taxon>Mamiellales</taxon>
        <taxon>Mamiellaceae</taxon>
        <taxon>Micromonas</taxon>
    </lineage>
</organism>
<evidence type="ECO:0000256" key="6">
    <source>
        <dbReference type="ARBA" id="ARBA00023098"/>
    </source>
</evidence>
<dbReference type="GO" id="GO:0005739">
    <property type="term" value="C:mitochondrion"/>
    <property type="evidence" value="ECO:0007669"/>
    <property type="project" value="TreeGrafter"/>
</dbReference>
<accession>C1EG64</accession>
<keyword evidence="4 12" id="KW-0812">Transmembrane</keyword>
<evidence type="ECO:0000256" key="3">
    <source>
        <dbReference type="ARBA" id="ARBA00022679"/>
    </source>
</evidence>
<feature type="compositionally biased region" description="Basic and acidic residues" evidence="11">
    <location>
        <begin position="118"/>
        <end position="129"/>
    </location>
</feature>
<evidence type="ECO:0000256" key="12">
    <source>
        <dbReference type="SAM" id="Phobius"/>
    </source>
</evidence>
<dbReference type="GO" id="GO:0032049">
    <property type="term" value="P:cardiolipin biosynthetic process"/>
    <property type="evidence" value="ECO:0007669"/>
    <property type="project" value="TreeGrafter"/>
</dbReference>
<name>C1EG64_MICCC</name>
<dbReference type="PROSITE" id="PS00379">
    <property type="entry name" value="CDP_ALCOHOL_P_TRANSF"/>
    <property type="match status" value="1"/>
</dbReference>
<evidence type="ECO:0000256" key="1">
    <source>
        <dbReference type="ARBA" id="ARBA00004141"/>
    </source>
</evidence>
<protein>
    <submittedName>
        <fullName evidence="13">Uncharacterized protein</fullName>
    </submittedName>
</protein>
<dbReference type="GO" id="GO:0016020">
    <property type="term" value="C:membrane"/>
    <property type="evidence" value="ECO:0007669"/>
    <property type="project" value="UniProtKB-SubCell"/>
</dbReference>
<evidence type="ECO:0000256" key="5">
    <source>
        <dbReference type="ARBA" id="ARBA00022989"/>
    </source>
</evidence>
<feature type="region of interest" description="Disordered" evidence="11">
    <location>
        <begin position="276"/>
        <end position="309"/>
    </location>
</feature>
<dbReference type="InterPro" id="IPR000462">
    <property type="entry name" value="CDP-OH_P_trans"/>
</dbReference>
<evidence type="ECO:0000256" key="2">
    <source>
        <dbReference type="ARBA" id="ARBA00022516"/>
    </source>
</evidence>
<dbReference type="AlphaFoldDB" id="C1EG64"/>
<dbReference type="eggNOG" id="KOG1617">
    <property type="taxonomic scope" value="Eukaryota"/>
</dbReference>
<keyword evidence="2" id="KW-0444">Lipid biosynthesis</keyword>
<evidence type="ECO:0000256" key="11">
    <source>
        <dbReference type="SAM" id="MobiDB-lite"/>
    </source>
</evidence>
<dbReference type="InterPro" id="IPR043130">
    <property type="entry name" value="CDP-OH_PTrfase_TM_dom"/>
</dbReference>
<dbReference type="PANTHER" id="PTHR14269:SF60">
    <property type="entry name" value="CARDIOLIPIN SYNTHASE (CMP-FORMING)"/>
    <property type="match status" value="1"/>
</dbReference>
<evidence type="ECO:0000256" key="10">
    <source>
        <dbReference type="RuleBase" id="RU003750"/>
    </source>
</evidence>
<keyword evidence="5 12" id="KW-1133">Transmembrane helix</keyword>
<dbReference type="Pfam" id="PF01066">
    <property type="entry name" value="CDP-OH_P_transf"/>
    <property type="match status" value="1"/>
</dbReference>
<dbReference type="OMA" id="STHAFGW"/>
<feature type="region of interest" description="Disordered" evidence="11">
    <location>
        <begin position="88"/>
        <end position="145"/>
    </location>
</feature>
<evidence type="ECO:0000256" key="4">
    <source>
        <dbReference type="ARBA" id="ARBA00022692"/>
    </source>
</evidence>
<dbReference type="KEGG" id="mis:MICPUN_63526"/>
<feature type="compositionally biased region" description="Basic and acidic residues" evidence="11">
    <location>
        <begin position="284"/>
        <end position="294"/>
    </location>
</feature>
<keyword evidence="14" id="KW-1185">Reference proteome</keyword>
<evidence type="ECO:0000256" key="8">
    <source>
        <dbReference type="ARBA" id="ARBA00023209"/>
    </source>
</evidence>
<dbReference type="OrthoDB" id="10020554at2759"/>
<sequence length="444" mass="47436">MHGRRAAAHLAAEASMRASSSRVASRGEPLARRLGVAAPGPRRDLTPGWRIEYDDRVRSSRDASTSPREWSIVSRGVPTVGFAASAIVPRSGREERTARRSARGFAAVPSATPPDAPPRNRDRDKDRGKATLALDPEPAPRPAPWSYGDIATIPNALSIARGASGPLIAAGIVNDAPPELILAAVVAAGASDWLDGYLARRWNQTGVAGSYLDPAGDKAFVASVAVALAWKGAIPAWLAACFLSRDAALVAGVAFQRARGLGWRWETWGEFFGMSAGKASTPGGDERERSRGELESSPSPPPPALPAMEPQALGKWSTAVQFALFGCAAATQTAWGSAVISPEAMAALHYVAGGTTAASAATYYFLSSDKFRRRRERMEARVGARVAQGKAKMRAVKELGRHLKERGRADYEQRMHRAGESMARMEARVGEMMERRSSRSTAPE</sequence>
<dbReference type="PANTHER" id="PTHR14269">
    <property type="entry name" value="CDP-DIACYLGLYCEROL--GLYCEROL-3-PHOSPHATE 3-PHOSPHATIDYLTRANSFERASE-RELATED"/>
    <property type="match status" value="1"/>
</dbReference>
<reference evidence="13 14" key="1">
    <citation type="journal article" date="2009" name="Science">
        <title>Green evolution and dynamic adaptations revealed by genomes of the marine picoeukaryotes Micromonas.</title>
        <authorList>
            <person name="Worden A.Z."/>
            <person name="Lee J.H."/>
            <person name="Mock T."/>
            <person name="Rouze P."/>
            <person name="Simmons M.P."/>
            <person name="Aerts A.L."/>
            <person name="Allen A.E."/>
            <person name="Cuvelier M.L."/>
            <person name="Derelle E."/>
            <person name="Everett M.V."/>
            <person name="Foulon E."/>
            <person name="Grimwood J."/>
            <person name="Gundlach H."/>
            <person name="Henrissat B."/>
            <person name="Napoli C."/>
            <person name="McDonald S.M."/>
            <person name="Parker M.S."/>
            <person name="Rombauts S."/>
            <person name="Salamov A."/>
            <person name="Von Dassow P."/>
            <person name="Badger J.H."/>
            <person name="Coutinho P.M."/>
            <person name="Demir E."/>
            <person name="Dubchak I."/>
            <person name="Gentemann C."/>
            <person name="Eikrem W."/>
            <person name="Gready J.E."/>
            <person name="John U."/>
            <person name="Lanier W."/>
            <person name="Lindquist E.A."/>
            <person name="Lucas S."/>
            <person name="Mayer K.F."/>
            <person name="Moreau H."/>
            <person name="Not F."/>
            <person name="Otillar R."/>
            <person name="Panaud O."/>
            <person name="Pangilinan J."/>
            <person name="Paulsen I."/>
            <person name="Piegu B."/>
            <person name="Poliakov A."/>
            <person name="Robbens S."/>
            <person name="Schmutz J."/>
            <person name="Toulza E."/>
            <person name="Wyss T."/>
            <person name="Zelensky A."/>
            <person name="Zhou K."/>
            <person name="Armbrust E.V."/>
            <person name="Bhattacharya D."/>
            <person name="Goodenough U.W."/>
            <person name="Van de Peer Y."/>
            <person name="Grigoriev I.V."/>
        </authorList>
    </citation>
    <scope>NUCLEOTIDE SEQUENCE [LARGE SCALE GENOMIC DNA]</scope>
    <source>
        <strain evidence="14">RCC299 / NOUM17</strain>
    </source>
</reference>
<dbReference type="InterPro" id="IPR048254">
    <property type="entry name" value="CDP_ALCOHOL_P_TRANSF_CS"/>
</dbReference>
<comment type="similarity">
    <text evidence="10">Belongs to the CDP-alcohol phosphatidyltransferase class-I family.</text>
</comment>
<evidence type="ECO:0000313" key="14">
    <source>
        <dbReference type="Proteomes" id="UP000002009"/>
    </source>
</evidence>
<proteinExistence type="inferred from homology"/>
<feature type="compositionally biased region" description="Basic and acidic residues" evidence="11">
    <location>
        <begin position="41"/>
        <end position="61"/>
    </location>
</feature>
<comment type="subcellular location">
    <subcellularLocation>
        <location evidence="1">Membrane</location>
        <topology evidence="1">Multi-pass membrane protein</topology>
    </subcellularLocation>
</comment>
<evidence type="ECO:0000256" key="7">
    <source>
        <dbReference type="ARBA" id="ARBA00023136"/>
    </source>
</evidence>
<keyword evidence="8" id="KW-0594">Phospholipid biosynthesis</keyword>
<feature type="compositionally biased region" description="Low complexity" evidence="11">
    <location>
        <begin position="8"/>
        <end position="26"/>
    </location>
</feature>
<dbReference type="InParanoid" id="C1EG64"/>
<keyword evidence="9" id="KW-1208">Phospholipid metabolism</keyword>
<dbReference type="GO" id="GO:0043337">
    <property type="term" value="F:cardiolipin synthase (CMP-forming)"/>
    <property type="evidence" value="ECO:0007669"/>
    <property type="project" value="TreeGrafter"/>
</dbReference>
<gene>
    <name evidence="13" type="ORF">MICPUN_63526</name>
</gene>
<dbReference type="InterPro" id="IPR050324">
    <property type="entry name" value="CDP-alcohol_PTase-I"/>
</dbReference>
<dbReference type="EMBL" id="CP001331">
    <property type="protein sequence ID" value="ACO66968.1"/>
    <property type="molecule type" value="Genomic_DNA"/>
</dbReference>
<evidence type="ECO:0000313" key="13">
    <source>
        <dbReference type="EMBL" id="ACO66968.1"/>
    </source>
</evidence>
<keyword evidence="7 12" id="KW-0472">Membrane</keyword>
<dbReference type="RefSeq" id="XP_002505710.1">
    <property type="nucleotide sequence ID" value="XM_002505664.1"/>
</dbReference>
<dbReference type="Gene3D" id="1.20.120.1760">
    <property type="match status" value="1"/>
</dbReference>
<dbReference type="Proteomes" id="UP000002009">
    <property type="component" value="Chromosome 13"/>
</dbReference>
<feature type="region of interest" description="Disordered" evidence="11">
    <location>
        <begin position="1"/>
        <end position="70"/>
    </location>
</feature>
<dbReference type="STRING" id="296587.C1EG64"/>
<feature type="transmembrane region" description="Helical" evidence="12">
    <location>
        <begin position="347"/>
        <end position="366"/>
    </location>
</feature>
<keyword evidence="6" id="KW-0443">Lipid metabolism</keyword>
<dbReference type="GeneID" id="8248395"/>
<evidence type="ECO:0000256" key="9">
    <source>
        <dbReference type="ARBA" id="ARBA00023264"/>
    </source>
</evidence>
<keyword evidence="3 10" id="KW-0808">Transferase</keyword>